<dbReference type="EMBL" id="LFZO01000070">
    <property type="protein sequence ID" value="KXT14959.1"/>
    <property type="molecule type" value="Genomic_DNA"/>
</dbReference>
<feature type="region of interest" description="Disordered" evidence="2">
    <location>
        <begin position="45"/>
        <end position="97"/>
    </location>
</feature>
<evidence type="ECO:0000256" key="2">
    <source>
        <dbReference type="SAM" id="MobiDB-lite"/>
    </source>
</evidence>
<feature type="coiled-coil region" evidence="1">
    <location>
        <begin position="151"/>
        <end position="178"/>
    </location>
</feature>
<accession>A0A139IJS2</accession>
<keyword evidence="4" id="KW-1185">Reference proteome</keyword>
<gene>
    <name evidence="3" type="ORF">AC579_4390</name>
</gene>
<comment type="caution">
    <text evidence="3">The sequence shown here is derived from an EMBL/GenBank/DDBJ whole genome shotgun (WGS) entry which is preliminary data.</text>
</comment>
<protein>
    <submittedName>
        <fullName evidence="3">Uncharacterized protein</fullName>
    </submittedName>
</protein>
<keyword evidence="1" id="KW-0175">Coiled coil</keyword>
<proteinExistence type="predicted"/>
<evidence type="ECO:0000256" key="1">
    <source>
        <dbReference type="SAM" id="Coils"/>
    </source>
</evidence>
<feature type="compositionally biased region" description="Basic and acidic residues" evidence="2">
    <location>
        <begin position="209"/>
        <end position="232"/>
    </location>
</feature>
<sequence length="261" mass="30640">MLPIGFFGPAPVVVVGCRKRLRDFEQAQRGRAVGQVEGYAAAMRDIGRGRSRSRGRGLPRITYSSPTRTRERSSGRHRSQRYIEDSKSKTSDSKAAVTQDAYEKYKQYKAKHEEYRDRLQAKPEGYNKAYSGYEKDKKKPASSTYDRASRYRELEEELRNKDAEVKKYRIEKDEWRREQAIQRQREEEWRRQQKLGGRAGGNFDPSRVAPRDEADMQYRERYINDGSYDDRQPSFTPNYGGGEQRGRVRFQGYERQDRGGY</sequence>
<evidence type="ECO:0000313" key="4">
    <source>
        <dbReference type="Proteomes" id="UP000073492"/>
    </source>
</evidence>
<dbReference type="OrthoDB" id="10487260at2759"/>
<feature type="region of interest" description="Disordered" evidence="2">
    <location>
        <begin position="129"/>
        <end position="148"/>
    </location>
</feature>
<organism evidence="3 4">
    <name type="scientific">Pseudocercospora musae</name>
    <dbReference type="NCBI Taxonomy" id="113226"/>
    <lineage>
        <taxon>Eukaryota</taxon>
        <taxon>Fungi</taxon>
        <taxon>Dikarya</taxon>
        <taxon>Ascomycota</taxon>
        <taxon>Pezizomycotina</taxon>
        <taxon>Dothideomycetes</taxon>
        <taxon>Dothideomycetidae</taxon>
        <taxon>Mycosphaerellales</taxon>
        <taxon>Mycosphaerellaceae</taxon>
        <taxon>Pseudocercospora</taxon>
    </lineage>
</organism>
<name>A0A139IJS2_9PEZI</name>
<feature type="compositionally biased region" description="Basic and acidic residues" evidence="2">
    <location>
        <begin position="252"/>
        <end position="261"/>
    </location>
</feature>
<reference evidence="3 4" key="1">
    <citation type="submission" date="2015-07" db="EMBL/GenBank/DDBJ databases">
        <title>Comparative genomics of the Sigatoka disease complex on banana suggests a link between parallel evolutionary changes in Pseudocercospora fijiensis and Pseudocercospora eumusae and increased virulence on the banana host.</title>
        <authorList>
            <person name="Chang T.-C."/>
            <person name="Salvucci A."/>
            <person name="Crous P.W."/>
            <person name="Stergiopoulos I."/>
        </authorList>
    </citation>
    <scope>NUCLEOTIDE SEQUENCE [LARGE SCALE GENOMIC DNA]</scope>
    <source>
        <strain evidence="3 4">CBS 116634</strain>
    </source>
</reference>
<feature type="compositionally biased region" description="Basic and acidic residues" evidence="2">
    <location>
        <begin position="81"/>
        <end position="92"/>
    </location>
</feature>
<evidence type="ECO:0000313" key="3">
    <source>
        <dbReference type="EMBL" id="KXT14959.1"/>
    </source>
</evidence>
<dbReference type="AlphaFoldDB" id="A0A139IJS2"/>
<dbReference type="Proteomes" id="UP000073492">
    <property type="component" value="Unassembled WGS sequence"/>
</dbReference>
<feature type="region of interest" description="Disordered" evidence="2">
    <location>
        <begin position="188"/>
        <end position="261"/>
    </location>
</feature>